<keyword evidence="6 8" id="KW-0408">Iron</keyword>
<keyword evidence="7 9" id="KW-0503">Monooxygenase</keyword>
<dbReference type="GO" id="GO:0020037">
    <property type="term" value="F:heme binding"/>
    <property type="evidence" value="ECO:0007669"/>
    <property type="project" value="InterPro"/>
</dbReference>
<comment type="cofactor">
    <cofactor evidence="1 8">
        <name>heme</name>
        <dbReference type="ChEBI" id="CHEBI:30413"/>
    </cofactor>
</comment>
<dbReference type="InterPro" id="IPR017972">
    <property type="entry name" value="Cyt_P450_CS"/>
</dbReference>
<sequence>MLMRRCWLMKPIGCTRSGRWRNVQAQAQRNTATAEHVIDPEWATAKPYKSIPGPTLWQLFRGFSKGGCYDGLNLIELHIRLRQEYGDIYRIPAAMGRADVVMSFAPEDFEKVFRTEGQYPVRRSFDTMTYYRQQVRPDIFGELGGLVTSQGESWQKMRRICNPVLLNPKTVKVYVEQMDAVSLEFMEIMANLRDEKNELPADFNEWLSRWALETTGVLALDTRLGVLHSTDSGEGQRLVDTSAGSVAILYCLAKNPEKQAKLRAELRTIMPTKDTRLTASMMSNLPYLRACIKEGMRMFPPAAGNFRATGRDIVLQGYRVPSDTDIAMGAQVLLRDEKYFHRPTEFIPERWLNDRDASIPSAKDVNPFIFLPFGFGSRSCIGKRLAMMEMEVILARWIRQFEFRWNYEDYKFRTTVINMPGCPLKFELRDLED</sequence>
<reference evidence="10" key="1">
    <citation type="submission" date="2022-08" db="UniProtKB">
        <authorList>
            <consortium name="EnsemblMetazoa"/>
        </authorList>
    </citation>
    <scope>IDENTIFICATION</scope>
</reference>
<dbReference type="CDD" id="cd11054">
    <property type="entry name" value="CYP24A1-like"/>
    <property type="match status" value="1"/>
</dbReference>
<protein>
    <recommendedName>
        <fullName evidence="11">Cytochrome P450</fullName>
    </recommendedName>
</protein>
<organism evidence="10">
    <name type="scientific">Anopheles coluzzii</name>
    <name type="common">African malaria mosquito</name>
    <dbReference type="NCBI Taxonomy" id="1518534"/>
    <lineage>
        <taxon>Eukaryota</taxon>
        <taxon>Metazoa</taxon>
        <taxon>Ecdysozoa</taxon>
        <taxon>Arthropoda</taxon>
        <taxon>Hexapoda</taxon>
        <taxon>Insecta</taxon>
        <taxon>Pterygota</taxon>
        <taxon>Neoptera</taxon>
        <taxon>Endopterygota</taxon>
        <taxon>Diptera</taxon>
        <taxon>Nematocera</taxon>
        <taxon>Culicoidea</taxon>
        <taxon>Culicidae</taxon>
        <taxon>Anophelinae</taxon>
        <taxon>Anopheles</taxon>
    </lineage>
</organism>
<name>A0A8W7PF08_ANOCL</name>
<evidence type="ECO:0000256" key="2">
    <source>
        <dbReference type="ARBA" id="ARBA00010617"/>
    </source>
</evidence>
<feature type="binding site" description="axial binding residue" evidence="8">
    <location>
        <position position="380"/>
    </location>
    <ligand>
        <name>heme</name>
        <dbReference type="ChEBI" id="CHEBI:30413"/>
    </ligand>
    <ligandPart>
        <name>Fe</name>
        <dbReference type="ChEBI" id="CHEBI:18248"/>
    </ligandPart>
</feature>
<keyword evidence="3 8" id="KW-0349">Heme</keyword>
<evidence type="ECO:0000256" key="1">
    <source>
        <dbReference type="ARBA" id="ARBA00001971"/>
    </source>
</evidence>
<dbReference type="PANTHER" id="PTHR24279:SF120">
    <property type="entry name" value="CYTOCHROME P450"/>
    <property type="match status" value="1"/>
</dbReference>
<accession>A0A8W7PF08</accession>
<dbReference type="Gene3D" id="1.10.630.10">
    <property type="entry name" value="Cytochrome P450"/>
    <property type="match status" value="2"/>
</dbReference>
<dbReference type="GO" id="GO:0016705">
    <property type="term" value="F:oxidoreductase activity, acting on paired donors, with incorporation or reduction of molecular oxygen"/>
    <property type="evidence" value="ECO:0007669"/>
    <property type="project" value="InterPro"/>
</dbReference>
<dbReference type="InterPro" id="IPR050479">
    <property type="entry name" value="CYP11_CYP27_families"/>
</dbReference>
<evidence type="ECO:0000256" key="8">
    <source>
        <dbReference type="PIRSR" id="PIRSR602401-1"/>
    </source>
</evidence>
<dbReference type="InterPro" id="IPR036396">
    <property type="entry name" value="Cyt_P450_sf"/>
</dbReference>
<dbReference type="InterPro" id="IPR001128">
    <property type="entry name" value="Cyt_P450"/>
</dbReference>
<evidence type="ECO:0000313" key="10">
    <source>
        <dbReference type="EnsemblMetazoa" id="ACOM030648-PA.1"/>
    </source>
</evidence>
<dbReference type="VEuPathDB" id="VectorBase:ACON2_034825"/>
<evidence type="ECO:0000256" key="9">
    <source>
        <dbReference type="RuleBase" id="RU000461"/>
    </source>
</evidence>
<evidence type="ECO:0000256" key="7">
    <source>
        <dbReference type="ARBA" id="ARBA00023033"/>
    </source>
</evidence>
<dbReference type="GO" id="GO:0004497">
    <property type="term" value="F:monooxygenase activity"/>
    <property type="evidence" value="ECO:0007669"/>
    <property type="project" value="UniProtKB-KW"/>
</dbReference>
<dbReference type="PRINTS" id="PR00385">
    <property type="entry name" value="P450"/>
</dbReference>
<comment type="similarity">
    <text evidence="2 9">Belongs to the cytochrome P450 family.</text>
</comment>
<evidence type="ECO:0000256" key="4">
    <source>
        <dbReference type="ARBA" id="ARBA00022723"/>
    </source>
</evidence>
<dbReference type="PRINTS" id="PR00463">
    <property type="entry name" value="EP450I"/>
</dbReference>
<keyword evidence="4 8" id="KW-0479">Metal-binding</keyword>
<dbReference type="GO" id="GO:0005506">
    <property type="term" value="F:iron ion binding"/>
    <property type="evidence" value="ECO:0007669"/>
    <property type="project" value="InterPro"/>
</dbReference>
<dbReference type="Pfam" id="PF00067">
    <property type="entry name" value="p450"/>
    <property type="match status" value="2"/>
</dbReference>
<evidence type="ECO:0000256" key="5">
    <source>
        <dbReference type="ARBA" id="ARBA00023002"/>
    </source>
</evidence>
<evidence type="ECO:0000256" key="3">
    <source>
        <dbReference type="ARBA" id="ARBA00022617"/>
    </source>
</evidence>
<dbReference type="InterPro" id="IPR002401">
    <property type="entry name" value="Cyt_P450_E_grp-I"/>
</dbReference>
<dbReference type="AlphaFoldDB" id="A0A8W7PF08"/>
<dbReference type="PROSITE" id="PS00086">
    <property type="entry name" value="CYTOCHROME_P450"/>
    <property type="match status" value="1"/>
</dbReference>
<keyword evidence="5 9" id="KW-0560">Oxidoreductase</keyword>
<dbReference type="PANTHER" id="PTHR24279">
    <property type="entry name" value="CYTOCHROME P450"/>
    <property type="match status" value="1"/>
</dbReference>
<evidence type="ECO:0000256" key="6">
    <source>
        <dbReference type="ARBA" id="ARBA00023004"/>
    </source>
</evidence>
<dbReference type="EnsemblMetazoa" id="ACOM030648-RA">
    <property type="protein sequence ID" value="ACOM030648-PA.1"/>
    <property type="gene ID" value="ACOM030648"/>
</dbReference>
<proteinExistence type="inferred from homology"/>
<evidence type="ECO:0008006" key="11">
    <source>
        <dbReference type="Google" id="ProtNLM"/>
    </source>
</evidence>
<dbReference type="Proteomes" id="UP000075882">
    <property type="component" value="Unassembled WGS sequence"/>
</dbReference>
<dbReference type="SUPFAM" id="SSF48264">
    <property type="entry name" value="Cytochrome P450"/>
    <property type="match status" value="1"/>
</dbReference>